<dbReference type="InterPro" id="IPR002921">
    <property type="entry name" value="Fungal_lipase-type"/>
</dbReference>
<dbReference type="SUPFAM" id="SSF53474">
    <property type="entry name" value="alpha/beta-Hydrolases"/>
    <property type="match status" value="1"/>
</dbReference>
<accession>A0A5C6A9D3</accession>
<dbReference type="Proteomes" id="UP000317421">
    <property type="component" value="Unassembled WGS sequence"/>
</dbReference>
<dbReference type="InterPro" id="IPR029058">
    <property type="entry name" value="AB_hydrolase_fold"/>
</dbReference>
<reference evidence="2 3" key="1">
    <citation type="submission" date="2019-02" db="EMBL/GenBank/DDBJ databases">
        <title>Deep-cultivation of Planctomycetes and their phenomic and genomic characterization uncovers novel biology.</title>
        <authorList>
            <person name="Wiegand S."/>
            <person name="Jogler M."/>
            <person name="Boedeker C."/>
            <person name="Pinto D."/>
            <person name="Vollmers J."/>
            <person name="Rivas-Marin E."/>
            <person name="Kohn T."/>
            <person name="Peeters S.H."/>
            <person name="Heuer A."/>
            <person name="Rast P."/>
            <person name="Oberbeckmann S."/>
            <person name="Bunk B."/>
            <person name="Jeske O."/>
            <person name="Meyerdierks A."/>
            <person name="Storesund J.E."/>
            <person name="Kallscheuer N."/>
            <person name="Luecker S."/>
            <person name="Lage O.M."/>
            <person name="Pohl T."/>
            <person name="Merkel B.J."/>
            <person name="Hornburger P."/>
            <person name="Mueller R.-W."/>
            <person name="Bruemmer F."/>
            <person name="Labrenz M."/>
            <person name="Spormann A.M."/>
            <person name="Op Den Camp H."/>
            <person name="Overmann J."/>
            <person name="Amann R."/>
            <person name="Jetten M.S.M."/>
            <person name="Mascher T."/>
            <person name="Medema M.H."/>
            <person name="Devos D.P."/>
            <person name="Kaster A.-K."/>
            <person name="Ovreas L."/>
            <person name="Rohde M."/>
            <person name="Galperin M.Y."/>
            <person name="Jogler C."/>
        </authorList>
    </citation>
    <scope>NUCLEOTIDE SEQUENCE [LARGE SCALE GENOMIC DNA]</scope>
    <source>
        <strain evidence="2 3">Pla108</strain>
    </source>
</reference>
<dbReference type="OrthoDB" id="5522031at2"/>
<dbReference type="GO" id="GO:0006629">
    <property type="term" value="P:lipid metabolic process"/>
    <property type="evidence" value="ECO:0007669"/>
    <property type="project" value="InterPro"/>
</dbReference>
<evidence type="ECO:0000259" key="1">
    <source>
        <dbReference type="Pfam" id="PF01764"/>
    </source>
</evidence>
<protein>
    <submittedName>
        <fullName evidence="2">Lipase (Class 3)</fullName>
    </submittedName>
</protein>
<dbReference type="Pfam" id="PF01764">
    <property type="entry name" value="Lipase_3"/>
    <property type="match status" value="1"/>
</dbReference>
<name>A0A5C6A9D3_9BACT</name>
<gene>
    <name evidence="2" type="ORF">Pla108_30340</name>
</gene>
<dbReference type="RefSeq" id="WP_146445754.1">
    <property type="nucleotide sequence ID" value="NZ_SJPR01000004.1"/>
</dbReference>
<dbReference type="EMBL" id="SJPR01000004">
    <property type="protein sequence ID" value="TWT95957.1"/>
    <property type="molecule type" value="Genomic_DNA"/>
</dbReference>
<dbReference type="PANTHER" id="PTHR45856:SF24">
    <property type="entry name" value="FUNGAL LIPASE-LIKE DOMAIN-CONTAINING PROTEIN"/>
    <property type="match status" value="1"/>
</dbReference>
<dbReference type="CDD" id="cd00519">
    <property type="entry name" value="Lipase_3"/>
    <property type="match status" value="1"/>
</dbReference>
<dbReference type="PANTHER" id="PTHR45856">
    <property type="entry name" value="ALPHA/BETA-HYDROLASES SUPERFAMILY PROTEIN"/>
    <property type="match status" value="1"/>
</dbReference>
<sequence length="324" mass="36644">MSLSPSENSIVKDVKPLEVGESLKAITRLEGRTISQLTFLEKSLLFAELSRASYFPRTIAGKLAEEIGLPEIRFYDRDGAQAYIFGADEDAVVCCRGTEPNEWNDIRADLDALTDAAETVGRVHRGFKREVDDLWPRLEQALVSNERVLWFAGHSLGGAMTAICAGRCYLSHIKSTPEAVYTFGSPRVGNRAYVNHVELAYYRWVNNNDIVPRVPPNWLGYRHGGHEVYLNRRGRISGVTGLLRARDHWWGFWRTLRKWRIDHFADHLMGEYIKAIENAVIQEREGNRPPALERLLKKIGCPSVMQQAPPAPHIHAESRVGTSV</sequence>
<evidence type="ECO:0000313" key="3">
    <source>
        <dbReference type="Proteomes" id="UP000317421"/>
    </source>
</evidence>
<dbReference type="AlphaFoldDB" id="A0A5C6A9D3"/>
<keyword evidence="3" id="KW-1185">Reference proteome</keyword>
<dbReference type="Gene3D" id="3.40.50.1820">
    <property type="entry name" value="alpha/beta hydrolase"/>
    <property type="match status" value="1"/>
</dbReference>
<dbReference type="InterPro" id="IPR051218">
    <property type="entry name" value="Sec_MonoDiacylglyc_Lipase"/>
</dbReference>
<feature type="domain" description="Fungal lipase-type" evidence="1">
    <location>
        <begin position="92"/>
        <end position="216"/>
    </location>
</feature>
<evidence type="ECO:0000313" key="2">
    <source>
        <dbReference type="EMBL" id="TWT95957.1"/>
    </source>
</evidence>
<comment type="caution">
    <text evidence="2">The sequence shown here is derived from an EMBL/GenBank/DDBJ whole genome shotgun (WGS) entry which is preliminary data.</text>
</comment>
<proteinExistence type="predicted"/>
<organism evidence="2 3">
    <name type="scientific">Botrimarina colliarenosi</name>
    <dbReference type="NCBI Taxonomy" id="2528001"/>
    <lineage>
        <taxon>Bacteria</taxon>
        <taxon>Pseudomonadati</taxon>
        <taxon>Planctomycetota</taxon>
        <taxon>Planctomycetia</taxon>
        <taxon>Pirellulales</taxon>
        <taxon>Lacipirellulaceae</taxon>
        <taxon>Botrimarina</taxon>
    </lineage>
</organism>